<evidence type="ECO:0000259" key="1">
    <source>
        <dbReference type="Pfam" id="PF13463"/>
    </source>
</evidence>
<dbReference type="EMBL" id="CP119316">
    <property type="protein sequence ID" value="WEK46672.1"/>
    <property type="molecule type" value="Genomic_DNA"/>
</dbReference>
<dbReference type="AlphaFoldDB" id="A0AAJ6BN29"/>
<evidence type="ECO:0000313" key="2">
    <source>
        <dbReference type="EMBL" id="WEK46672.1"/>
    </source>
</evidence>
<dbReference type="KEGG" id="acob:P0Y56_16955"/>
<accession>A0AAJ6BN29</accession>
<dbReference type="GO" id="GO:0003700">
    <property type="term" value="F:DNA-binding transcription factor activity"/>
    <property type="evidence" value="ECO:0007669"/>
    <property type="project" value="InterPro"/>
</dbReference>
<dbReference type="Pfam" id="PF13463">
    <property type="entry name" value="HTH_27"/>
    <property type="match status" value="1"/>
</dbReference>
<reference evidence="2" key="1">
    <citation type="submission" date="2023-03" db="EMBL/GenBank/DDBJ databases">
        <title>Andean soil-derived lignocellulolytic bacterial consortium as a source of novel taxa and putative plastic-active enzymes.</title>
        <authorList>
            <person name="Diaz-Garcia L."/>
            <person name="Chuvochina M."/>
            <person name="Feuerriegel G."/>
            <person name="Bunk B."/>
            <person name="Sproer C."/>
            <person name="Streit W.R."/>
            <person name="Rodriguez L.M."/>
            <person name="Overmann J."/>
            <person name="Jimenez D.J."/>
        </authorList>
    </citation>
    <scope>NUCLEOTIDE SEQUENCE</scope>
    <source>
        <strain evidence="2">MAG 26</strain>
    </source>
</reference>
<proteinExistence type="predicted"/>
<gene>
    <name evidence="2" type="ORF">P0Y56_16955</name>
</gene>
<keyword evidence="2" id="KW-0238">DNA-binding</keyword>
<dbReference type="InterPro" id="IPR036390">
    <property type="entry name" value="WH_DNA-bd_sf"/>
</dbReference>
<dbReference type="GO" id="GO:0003677">
    <property type="term" value="F:DNA binding"/>
    <property type="evidence" value="ECO:0007669"/>
    <property type="project" value="UniProtKB-KW"/>
</dbReference>
<feature type="domain" description="HTH marR-type" evidence="1">
    <location>
        <begin position="280"/>
        <end position="326"/>
    </location>
</feature>
<dbReference type="SUPFAM" id="SSF46785">
    <property type="entry name" value="Winged helix' DNA-binding domain"/>
    <property type="match status" value="1"/>
</dbReference>
<dbReference type="InterPro" id="IPR000835">
    <property type="entry name" value="HTH_MarR-typ"/>
</dbReference>
<organism evidence="2 3">
    <name type="scientific">Candidatus Andeanibacterium colombiense</name>
    <dbReference type="NCBI Taxonomy" id="3121345"/>
    <lineage>
        <taxon>Bacteria</taxon>
        <taxon>Pseudomonadati</taxon>
        <taxon>Pseudomonadota</taxon>
        <taxon>Alphaproteobacteria</taxon>
        <taxon>Sphingomonadales</taxon>
        <taxon>Sphingomonadaceae</taxon>
        <taxon>Candidatus Andeanibacterium</taxon>
    </lineage>
</organism>
<dbReference type="InterPro" id="IPR036388">
    <property type="entry name" value="WH-like_DNA-bd_sf"/>
</dbReference>
<name>A0AAJ6BN29_9SPHN</name>
<evidence type="ECO:0000313" key="3">
    <source>
        <dbReference type="Proteomes" id="UP001218362"/>
    </source>
</evidence>
<dbReference type="Gene3D" id="1.10.10.10">
    <property type="entry name" value="Winged helix-like DNA-binding domain superfamily/Winged helix DNA-binding domain"/>
    <property type="match status" value="1"/>
</dbReference>
<dbReference type="Proteomes" id="UP001218362">
    <property type="component" value="Chromosome"/>
</dbReference>
<sequence>MAQAEYAVEQASERVKQPANNFADDSGRARLAVSIFADRPHIRAEIRDDAQGAGLRVGQCGSLTDLLNDDGIPLGEVVLIDCPEIDAERIAALARIDMRVARLGAQLVVATSVAALDEVFACVDQSRAQILVGPGRAERVVAMGRALGRAADLRLREFSEEDRLYLLRLTEQVEEVAKRLDRIGFGQDPLEYLSESLAEGPWPQVETPHRDFRGDSAEGTERMQRAMRPPLPDPRLIRRIIRQRQLRARFFDSDLFADPAWDMLLDLTAARAEHKRVSVTSLCIASAVPPTTALRWIGQMTEAGLLQRVEDEADRRRAFIALTDRAADAVARYFIELGKAAAQTV</sequence>
<protein>
    <submittedName>
        <fullName evidence="2">Winged helix DNA-binding protein</fullName>
    </submittedName>
</protein>